<accession>A0A1W1YYD3</accession>
<keyword evidence="10" id="KW-1185">Reference proteome</keyword>
<evidence type="ECO:0000256" key="7">
    <source>
        <dbReference type="SAM" id="SignalP"/>
    </source>
</evidence>
<dbReference type="SUPFAM" id="SSF48452">
    <property type="entry name" value="TPR-like"/>
    <property type="match status" value="1"/>
</dbReference>
<gene>
    <name evidence="9" type="ORF">SAMN06295998_10145</name>
</gene>
<dbReference type="STRING" id="1387277.SAMN06295998_10145"/>
<evidence type="ECO:0000256" key="2">
    <source>
        <dbReference type="ARBA" id="ARBA00022723"/>
    </source>
</evidence>
<sequence>MHLIKTLCLAVGVMALAAVPARAASLIRDADIEYALAQLADPILRAAGLSPAQVRVLLVNDSSLNAFVADTQHIFIHTGLLLKLPNARSLQAVIAHEAAHITNGHLTRRAGNVASARTAAGLGMILAAAAAAAGGGQAAAGVAIGTQSSALRVLLGHSRAEEASADQSSVRYMVRAGVNPKGAVEVHEMFKGQEALSVSRQDPYTRSHPLNRDRMRAMQGFVAAYGKDLPDSNAALYWFARAQGKLSAFTRAPGWTLRRAKDSATQDIALMRQAAAHHRQSDLKNALASIDGALKLRPRDPFYMDLKGQILLESRQAGAAVNTYAQASKLAPRNALILGGLGRALLAADRPRDALSALEKARDRDWRDARVLRDLSVAYAKTGQTGMASVVTAERYALQGRMKDAGLHAKRAVDLLPRGSGPWQRAQDVLLTAERATKR</sequence>
<dbReference type="Gene3D" id="1.25.40.10">
    <property type="entry name" value="Tetratricopeptide repeat domain"/>
    <property type="match status" value="1"/>
</dbReference>
<evidence type="ECO:0000256" key="1">
    <source>
        <dbReference type="ARBA" id="ARBA00022670"/>
    </source>
</evidence>
<evidence type="ECO:0000256" key="4">
    <source>
        <dbReference type="ARBA" id="ARBA00022833"/>
    </source>
</evidence>
<evidence type="ECO:0000259" key="8">
    <source>
        <dbReference type="Pfam" id="PF01435"/>
    </source>
</evidence>
<evidence type="ECO:0000313" key="9">
    <source>
        <dbReference type="EMBL" id="SMC40708.1"/>
    </source>
</evidence>
<keyword evidence="1 6" id="KW-0645">Protease</keyword>
<evidence type="ECO:0000256" key="3">
    <source>
        <dbReference type="ARBA" id="ARBA00022801"/>
    </source>
</evidence>
<dbReference type="Pfam" id="PF14559">
    <property type="entry name" value="TPR_19"/>
    <property type="match status" value="1"/>
</dbReference>
<comment type="cofactor">
    <cofactor evidence="6">
        <name>Zn(2+)</name>
        <dbReference type="ChEBI" id="CHEBI:29105"/>
    </cofactor>
    <text evidence="6">Binds 1 zinc ion per subunit.</text>
</comment>
<dbReference type="Gene3D" id="3.30.2010.10">
    <property type="entry name" value="Metalloproteases ('zincins'), catalytic domain"/>
    <property type="match status" value="1"/>
</dbReference>
<dbReference type="GO" id="GO:0046872">
    <property type="term" value="F:metal ion binding"/>
    <property type="evidence" value="ECO:0007669"/>
    <property type="project" value="UniProtKB-KW"/>
</dbReference>
<keyword evidence="7" id="KW-0732">Signal</keyword>
<dbReference type="AlphaFoldDB" id="A0A1W1YYD3"/>
<comment type="similarity">
    <text evidence="6">Belongs to the peptidase M48 family.</text>
</comment>
<keyword evidence="2" id="KW-0479">Metal-binding</keyword>
<dbReference type="CDD" id="cd07324">
    <property type="entry name" value="M48C_Oma1-like"/>
    <property type="match status" value="1"/>
</dbReference>
<dbReference type="Pfam" id="PF01435">
    <property type="entry name" value="Peptidase_M48"/>
    <property type="match status" value="1"/>
</dbReference>
<dbReference type="InterPro" id="IPR051156">
    <property type="entry name" value="Mito/Outer_Membr_Metalloprot"/>
</dbReference>
<dbReference type="PANTHER" id="PTHR22726">
    <property type="entry name" value="METALLOENDOPEPTIDASE OMA1"/>
    <property type="match status" value="1"/>
</dbReference>
<name>A0A1W1YYD3_9RHOB</name>
<dbReference type="EMBL" id="FWYD01000001">
    <property type="protein sequence ID" value="SMC40708.1"/>
    <property type="molecule type" value="Genomic_DNA"/>
</dbReference>
<reference evidence="9 10" key="1">
    <citation type="submission" date="2017-04" db="EMBL/GenBank/DDBJ databases">
        <authorList>
            <person name="Afonso C.L."/>
            <person name="Miller P.J."/>
            <person name="Scott M.A."/>
            <person name="Spackman E."/>
            <person name="Goraichik I."/>
            <person name="Dimitrov K.M."/>
            <person name="Suarez D.L."/>
            <person name="Swayne D.E."/>
        </authorList>
    </citation>
    <scope>NUCLEOTIDE SEQUENCE [LARGE SCALE GENOMIC DNA]</scope>
    <source>
        <strain evidence="9 10">CGMCC 1.12644</strain>
    </source>
</reference>
<feature type="chain" id="PRO_5012303340" evidence="7">
    <location>
        <begin position="24"/>
        <end position="439"/>
    </location>
</feature>
<evidence type="ECO:0000256" key="6">
    <source>
        <dbReference type="RuleBase" id="RU003983"/>
    </source>
</evidence>
<dbReference type="OrthoDB" id="9814887at2"/>
<dbReference type="PANTHER" id="PTHR22726:SF1">
    <property type="entry name" value="METALLOENDOPEPTIDASE OMA1, MITOCHONDRIAL"/>
    <property type="match status" value="1"/>
</dbReference>
<proteinExistence type="inferred from homology"/>
<dbReference type="InterPro" id="IPR011990">
    <property type="entry name" value="TPR-like_helical_dom_sf"/>
</dbReference>
<dbReference type="GO" id="GO:0051603">
    <property type="term" value="P:proteolysis involved in protein catabolic process"/>
    <property type="evidence" value="ECO:0007669"/>
    <property type="project" value="TreeGrafter"/>
</dbReference>
<evidence type="ECO:0000256" key="5">
    <source>
        <dbReference type="ARBA" id="ARBA00023049"/>
    </source>
</evidence>
<dbReference type="RefSeq" id="WP_084349810.1">
    <property type="nucleotide sequence ID" value="NZ_FWYD01000001.1"/>
</dbReference>
<organism evidence="9 10">
    <name type="scientific">Primorskyibacter flagellatus</name>
    <dbReference type="NCBI Taxonomy" id="1387277"/>
    <lineage>
        <taxon>Bacteria</taxon>
        <taxon>Pseudomonadati</taxon>
        <taxon>Pseudomonadota</taxon>
        <taxon>Alphaproteobacteria</taxon>
        <taxon>Rhodobacterales</taxon>
        <taxon>Roseobacteraceae</taxon>
        <taxon>Primorskyibacter</taxon>
    </lineage>
</organism>
<dbReference type="GO" id="GO:0016020">
    <property type="term" value="C:membrane"/>
    <property type="evidence" value="ECO:0007669"/>
    <property type="project" value="TreeGrafter"/>
</dbReference>
<feature type="signal peptide" evidence="7">
    <location>
        <begin position="1"/>
        <end position="23"/>
    </location>
</feature>
<protein>
    <submittedName>
        <fullName evidence="9">Putative Zn-dependent protease, contains TPR repeats</fullName>
    </submittedName>
</protein>
<evidence type="ECO:0000313" key="10">
    <source>
        <dbReference type="Proteomes" id="UP000192330"/>
    </source>
</evidence>
<dbReference type="Proteomes" id="UP000192330">
    <property type="component" value="Unassembled WGS sequence"/>
</dbReference>
<dbReference type="InterPro" id="IPR001915">
    <property type="entry name" value="Peptidase_M48"/>
</dbReference>
<feature type="domain" description="Peptidase M48" evidence="8">
    <location>
        <begin position="36"/>
        <end position="219"/>
    </location>
</feature>
<keyword evidence="4 6" id="KW-0862">Zinc</keyword>
<keyword evidence="3 6" id="KW-0378">Hydrolase</keyword>
<keyword evidence="5 6" id="KW-0482">Metalloprotease</keyword>
<dbReference type="GO" id="GO:0004222">
    <property type="term" value="F:metalloendopeptidase activity"/>
    <property type="evidence" value="ECO:0007669"/>
    <property type="project" value="InterPro"/>
</dbReference>